<evidence type="ECO:0000259" key="11">
    <source>
        <dbReference type="PROSITE" id="PS50929"/>
    </source>
</evidence>
<evidence type="ECO:0000256" key="8">
    <source>
        <dbReference type="ARBA" id="ARBA00023136"/>
    </source>
</evidence>
<name>A0A328U8Y0_9BACL</name>
<keyword evidence="8 9" id="KW-0472">Membrane</keyword>
<keyword evidence="5" id="KW-0547">Nucleotide-binding</keyword>
<dbReference type="SMART" id="SM00382">
    <property type="entry name" value="AAA"/>
    <property type="match status" value="1"/>
</dbReference>
<dbReference type="InterPro" id="IPR036640">
    <property type="entry name" value="ABC1_TM_sf"/>
</dbReference>
<dbReference type="GO" id="GO:0005886">
    <property type="term" value="C:plasma membrane"/>
    <property type="evidence" value="ECO:0007669"/>
    <property type="project" value="UniProtKB-SubCell"/>
</dbReference>
<keyword evidence="13" id="KW-1185">Reference proteome</keyword>
<feature type="transmembrane region" description="Helical" evidence="9">
    <location>
        <begin position="242"/>
        <end position="266"/>
    </location>
</feature>
<comment type="subcellular location">
    <subcellularLocation>
        <location evidence="1">Cell membrane</location>
        <topology evidence="1">Multi-pass membrane protein</topology>
    </subcellularLocation>
</comment>
<evidence type="ECO:0000256" key="5">
    <source>
        <dbReference type="ARBA" id="ARBA00022741"/>
    </source>
</evidence>
<dbReference type="PANTHER" id="PTHR43394:SF1">
    <property type="entry name" value="ATP-BINDING CASSETTE SUB-FAMILY B MEMBER 10, MITOCHONDRIAL"/>
    <property type="match status" value="1"/>
</dbReference>
<feature type="domain" description="ABC transporter" evidence="10">
    <location>
        <begin position="336"/>
        <end position="575"/>
    </location>
</feature>
<dbReference type="CDD" id="cd18542">
    <property type="entry name" value="ABC_6TM_YknU_like"/>
    <property type="match status" value="1"/>
</dbReference>
<dbReference type="PROSITE" id="PS50893">
    <property type="entry name" value="ABC_TRANSPORTER_2"/>
    <property type="match status" value="1"/>
</dbReference>
<sequence length="582" mass="65150">MRNMIRLLRYLRPSTSWVVISFATMILGTVIDLIAPWMLKLVFDEGIAKSDMKMVLIVALGLFGIQVIKSIAMFVQGRAQELVGQNVVHTLREQLYNHLQRLSFSYYDKAQTGQLMSRMTGDIESVKNFIGFGAMAMLTGIMTFIGTIIFMAFIQWQVTLLCMASVPLLLLSLYQFNKKVGPAWGQIREQMGRLTTTLQENISGIRVVKAFAREHVEQSKFEARNDQNFETNMDRAKLEAKAFPLMSFYGGLVFLTMVWVGAYFVAKGTMTLGTFMAFQWYTWGIIWPLNMLGWQINIMQQAIKAAPRVFEVLDTPVDISSESGKAQNSDRIEGNVTFDGVSFYFADQDPEQEAGILENISFGVKQGEVIAVLGATGSGKSSLISLLSRFYDVSHGRLLIDGVDVRDYELEGLRRKIGIVPQETFLFSATIRENIAYGMPEATQEQIEWASSKAQIHSFIESLPHGYDTLIGERGVGLSGGQRQRVALARAILMDPPILVLDEATASVDTATESAIHEELLEVMKGRTTFIIAQRLSSVKRADRIIVLDGGRIVQQGTHKELFQQEGFFRNLFQMQEAAAAK</sequence>
<evidence type="ECO:0000313" key="13">
    <source>
        <dbReference type="Proteomes" id="UP000249260"/>
    </source>
</evidence>
<organism evidence="12 13">
    <name type="scientific">Paenibacillus montanisoli</name>
    <dbReference type="NCBI Taxonomy" id="2081970"/>
    <lineage>
        <taxon>Bacteria</taxon>
        <taxon>Bacillati</taxon>
        <taxon>Bacillota</taxon>
        <taxon>Bacilli</taxon>
        <taxon>Bacillales</taxon>
        <taxon>Paenibacillaceae</taxon>
        <taxon>Paenibacillus</taxon>
    </lineage>
</organism>
<comment type="caution">
    <text evidence="12">The sequence shown here is derived from an EMBL/GenBank/DDBJ whole genome shotgun (WGS) entry which is preliminary data.</text>
</comment>
<dbReference type="SUPFAM" id="SSF90123">
    <property type="entry name" value="ABC transporter transmembrane region"/>
    <property type="match status" value="1"/>
</dbReference>
<reference evidence="12 13" key="1">
    <citation type="submission" date="2018-06" db="EMBL/GenBank/DDBJ databases">
        <title>Paenibacillus montanisoli sp. nov., isolated from mountain area soil.</title>
        <authorList>
            <person name="Wu M."/>
        </authorList>
    </citation>
    <scope>NUCLEOTIDE SEQUENCE [LARGE SCALE GENOMIC DNA]</scope>
    <source>
        <strain evidence="12 13">RA17</strain>
    </source>
</reference>
<evidence type="ECO:0000256" key="4">
    <source>
        <dbReference type="ARBA" id="ARBA00022692"/>
    </source>
</evidence>
<feature type="transmembrane region" description="Helical" evidence="9">
    <location>
        <begin position="158"/>
        <end position="176"/>
    </location>
</feature>
<dbReference type="InterPro" id="IPR027417">
    <property type="entry name" value="P-loop_NTPase"/>
</dbReference>
<dbReference type="PROSITE" id="PS00211">
    <property type="entry name" value="ABC_TRANSPORTER_1"/>
    <property type="match status" value="1"/>
</dbReference>
<gene>
    <name evidence="12" type="ORF">DL346_07495</name>
</gene>
<protein>
    <submittedName>
        <fullName evidence="12">ABC transporter ATP-binding protein</fullName>
    </submittedName>
</protein>
<dbReference type="GO" id="GO:0005524">
    <property type="term" value="F:ATP binding"/>
    <property type="evidence" value="ECO:0007669"/>
    <property type="project" value="UniProtKB-KW"/>
</dbReference>
<feature type="transmembrane region" description="Helical" evidence="9">
    <location>
        <begin position="129"/>
        <end position="152"/>
    </location>
</feature>
<evidence type="ECO:0000256" key="3">
    <source>
        <dbReference type="ARBA" id="ARBA00022475"/>
    </source>
</evidence>
<feature type="transmembrane region" description="Helical" evidence="9">
    <location>
        <begin position="278"/>
        <end position="298"/>
    </location>
</feature>
<evidence type="ECO:0000256" key="1">
    <source>
        <dbReference type="ARBA" id="ARBA00004651"/>
    </source>
</evidence>
<dbReference type="InterPro" id="IPR039421">
    <property type="entry name" value="Type_1_exporter"/>
</dbReference>
<keyword evidence="2" id="KW-0813">Transport</keyword>
<evidence type="ECO:0000256" key="6">
    <source>
        <dbReference type="ARBA" id="ARBA00022840"/>
    </source>
</evidence>
<dbReference type="InterPro" id="IPR017871">
    <property type="entry name" value="ABC_transporter-like_CS"/>
</dbReference>
<accession>A0A328U8Y0</accession>
<evidence type="ECO:0000256" key="7">
    <source>
        <dbReference type="ARBA" id="ARBA00022989"/>
    </source>
</evidence>
<proteinExistence type="predicted"/>
<dbReference type="SUPFAM" id="SSF52540">
    <property type="entry name" value="P-loop containing nucleoside triphosphate hydrolases"/>
    <property type="match status" value="1"/>
</dbReference>
<dbReference type="Gene3D" id="1.20.1560.10">
    <property type="entry name" value="ABC transporter type 1, transmembrane domain"/>
    <property type="match status" value="1"/>
</dbReference>
<dbReference type="AlphaFoldDB" id="A0A328U8Y0"/>
<dbReference type="Pfam" id="PF00005">
    <property type="entry name" value="ABC_tran"/>
    <property type="match status" value="1"/>
</dbReference>
<feature type="transmembrane region" description="Helical" evidence="9">
    <location>
        <begin position="16"/>
        <end position="39"/>
    </location>
</feature>
<dbReference type="Gene3D" id="3.40.50.300">
    <property type="entry name" value="P-loop containing nucleotide triphosphate hydrolases"/>
    <property type="match status" value="1"/>
</dbReference>
<keyword evidence="3" id="KW-1003">Cell membrane</keyword>
<dbReference type="InterPro" id="IPR011527">
    <property type="entry name" value="ABC1_TM_dom"/>
</dbReference>
<dbReference type="GO" id="GO:0015421">
    <property type="term" value="F:ABC-type oligopeptide transporter activity"/>
    <property type="evidence" value="ECO:0007669"/>
    <property type="project" value="TreeGrafter"/>
</dbReference>
<dbReference type="EMBL" id="QLUW01000001">
    <property type="protein sequence ID" value="RAP78263.1"/>
    <property type="molecule type" value="Genomic_DNA"/>
</dbReference>
<dbReference type="InterPro" id="IPR003439">
    <property type="entry name" value="ABC_transporter-like_ATP-bd"/>
</dbReference>
<evidence type="ECO:0000256" key="9">
    <source>
        <dbReference type="SAM" id="Phobius"/>
    </source>
</evidence>
<feature type="domain" description="ABC transmembrane type-1" evidence="11">
    <location>
        <begin position="19"/>
        <end position="301"/>
    </location>
</feature>
<dbReference type="Pfam" id="PF00664">
    <property type="entry name" value="ABC_membrane"/>
    <property type="match status" value="1"/>
</dbReference>
<keyword evidence="7 9" id="KW-1133">Transmembrane helix</keyword>
<dbReference type="OrthoDB" id="9770415at2"/>
<dbReference type="PANTHER" id="PTHR43394">
    <property type="entry name" value="ATP-DEPENDENT PERMEASE MDL1, MITOCHONDRIAL"/>
    <property type="match status" value="1"/>
</dbReference>
<feature type="transmembrane region" description="Helical" evidence="9">
    <location>
        <begin position="54"/>
        <end position="75"/>
    </location>
</feature>
<dbReference type="RefSeq" id="WP_112881386.1">
    <property type="nucleotide sequence ID" value="NZ_QLUW01000001.1"/>
</dbReference>
<evidence type="ECO:0000313" key="12">
    <source>
        <dbReference type="EMBL" id="RAP78263.1"/>
    </source>
</evidence>
<dbReference type="FunFam" id="3.40.50.300:FF:000221">
    <property type="entry name" value="Multidrug ABC transporter ATP-binding protein"/>
    <property type="match status" value="1"/>
</dbReference>
<dbReference type="PROSITE" id="PS50929">
    <property type="entry name" value="ABC_TM1F"/>
    <property type="match status" value="1"/>
</dbReference>
<dbReference type="GO" id="GO:0016887">
    <property type="term" value="F:ATP hydrolysis activity"/>
    <property type="evidence" value="ECO:0007669"/>
    <property type="project" value="InterPro"/>
</dbReference>
<dbReference type="Proteomes" id="UP000249260">
    <property type="component" value="Unassembled WGS sequence"/>
</dbReference>
<evidence type="ECO:0000256" key="2">
    <source>
        <dbReference type="ARBA" id="ARBA00022448"/>
    </source>
</evidence>
<dbReference type="InterPro" id="IPR003593">
    <property type="entry name" value="AAA+_ATPase"/>
</dbReference>
<keyword evidence="4 9" id="KW-0812">Transmembrane</keyword>
<keyword evidence="6 12" id="KW-0067">ATP-binding</keyword>
<evidence type="ECO:0000259" key="10">
    <source>
        <dbReference type="PROSITE" id="PS50893"/>
    </source>
</evidence>